<evidence type="ECO:0000256" key="2">
    <source>
        <dbReference type="ARBA" id="ARBA00016013"/>
    </source>
</evidence>
<dbReference type="InterPro" id="IPR005648">
    <property type="entry name" value="FlgD"/>
</dbReference>
<keyword evidence="9" id="KW-0969">Cilium</keyword>
<evidence type="ECO:0000256" key="6">
    <source>
        <dbReference type="SAM" id="MobiDB-lite"/>
    </source>
</evidence>
<keyword evidence="9" id="KW-0966">Cell projection</keyword>
<name>A0A1J0E5G1_PRORE</name>
<dbReference type="AlphaFoldDB" id="A0A1J0E5G1"/>
<dbReference type="RefSeq" id="WP_048606788.1">
    <property type="nucleotide sequence ID" value="NZ_ABEXNG020000022.1"/>
</dbReference>
<dbReference type="Pfam" id="PF03963">
    <property type="entry name" value="FlgD"/>
    <property type="match status" value="1"/>
</dbReference>
<proteinExistence type="inferred from homology"/>
<feature type="region of interest" description="Disordered" evidence="6">
    <location>
        <begin position="118"/>
        <end position="164"/>
    </location>
</feature>
<comment type="similarity">
    <text evidence="1 5">Belongs to the FlgD family.</text>
</comment>
<evidence type="ECO:0000259" key="7">
    <source>
        <dbReference type="Pfam" id="PF13860"/>
    </source>
</evidence>
<evidence type="ECO:0000256" key="1">
    <source>
        <dbReference type="ARBA" id="ARBA00010577"/>
    </source>
</evidence>
<sequence>MGIAATMYDSLDNTTAGPEPAASNVPKKSQSDDMRDTFLKMIVTQMQNQDPTNPMENTDLTSQLAQIATLESMNKLSDSVSGISQQIGSGQSLQATQLVGKGVLIPRNEIILAPLKKESTGEDSSIIKPSNPLPDEGISPDSPSNFALSDKSVMGDEGGSEEPQSEFISSPFGFFLPKLADNVEITIRDKNRMVVRTITYDTEVKPDIYDMAWDGRDNKGNLVADTKGKYYFDVKAVRAGAEVEVTKLGYTRVNGVTPGSDAPLLDVGIGQSVPLSSIFKVYPSS</sequence>
<reference evidence="9" key="1">
    <citation type="submission" date="2019-02" db="EMBL/GenBank/DDBJ databases">
        <title>Genomic characterization of isolates from hospital effluents in KZN, South Africa.</title>
        <authorList>
            <person name="Ntshobeni N."/>
            <person name="Allam M."/>
            <person name="Ismail A."/>
            <person name="Amoako D."/>
            <person name="Essack S."/>
            <person name="Chenia H."/>
        </authorList>
    </citation>
    <scope>NUCLEOTIDE SEQUENCE</scope>
    <source>
        <strain evidence="9">AFE97_S1</strain>
    </source>
</reference>
<comment type="function">
    <text evidence="4 5">Required for flagellar hook formation. May act as a scaffolding protein.</text>
</comment>
<dbReference type="InterPro" id="IPR025965">
    <property type="entry name" value="FlgD/Vpr_Ig-like"/>
</dbReference>
<dbReference type="Proteomes" id="UP000824410">
    <property type="component" value="Unassembled WGS sequence"/>
</dbReference>
<keyword evidence="9" id="KW-0282">Flagellum</keyword>
<feature type="region of interest" description="Disordered" evidence="6">
    <location>
        <begin position="7"/>
        <end position="33"/>
    </location>
</feature>
<evidence type="ECO:0000256" key="5">
    <source>
        <dbReference type="RuleBase" id="RU362076"/>
    </source>
</evidence>
<organism evidence="9 10">
    <name type="scientific">Providencia rettgeri</name>
    <dbReference type="NCBI Taxonomy" id="587"/>
    <lineage>
        <taxon>Bacteria</taxon>
        <taxon>Pseudomonadati</taxon>
        <taxon>Pseudomonadota</taxon>
        <taxon>Gammaproteobacteria</taxon>
        <taxon>Enterobacterales</taxon>
        <taxon>Morganellaceae</taxon>
        <taxon>Providencia</taxon>
    </lineage>
</organism>
<dbReference type="OrthoDB" id="9785233at2"/>
<dbReference type="EMBL" id="SHDO01000010">
    <property type="protein sequence ID" value="MBX6980501.1"/>
    <property type="molecule type" value="Genomic_DNA"/>
</dbReference>
<dbReference type="Pfam" id="PF13860">
    <property type="entry name" value="FlgD_ig"/>
    <property type="match status" value="1"/>
</dbReference>
<gene>
    <name evidence="9" type="ORF">EX242_09530</name>
</gene>
<feature type="domain" description="FlgD Tudor-like" evidence="8">
    <location>
        <begin position="91"/>
        <end position="278"/>
    </location>
</feature>
<dbReference type="Gene3D" id="2.60.40.4070">
    <property type="match status" value="1"/>
</dbReference>
<dbReference type="GO" id="GO:0044781">
    <property type="term" value="P:bacterial-type flagellum organization"/>
    <property type="evidence" value="ECO:0007669"/>
    <property type="project" value="UniProtKB-UniRule"/>
</dbReference>
<evidence type="ECO:0000259" key="8">
    <source>
        <dbReference type="Pfam" id="PF13861"/>
    </source>
</evidence>
<dbReference type="Pfam" id="PF13861">
    <property type="entry name" value="FLgD_tudor"/>
    <property type="match status" value="1"/>
</dbReference>
<protein>
    <recommendedName>
        <fullName evidence="2 5">Basal-body rod modification protein FlgD</fullName>
    </recommendedName>
</protein>
<evidence type="ECO:0000256" key="3">
    <source>
        <dbReference type="ARBA" id="ARBA00022795"/>
    </source>
</evidence>
<dbReference type="KEGG" id="prg:RB151_014870"/>
<evidence type="ECO:0000256" key="4">
    <source>
        <dbReference type="ARBA" id="ARBA00024746"/>
    </source>
</evidence>
<evidence type="ECO:0000313" key="9">
    <source>
        <dbReference type="EMBL" id="MBX6980501.1"/>
    </source>
</evidence>
<evidence type="ECO:0000313" key="10">
    <source>
        <dbReference type="Proteomes" id="UP000824410"/>
    </source>
</evidence>
<comment type="caution">
    <text evidence="9">The sequence shown here is derived from an EMBL/GenBank/DDBJ whole genome shotgun (WGS) entry which is preliminary data.</text>
</comment>
<dbReference type="InterPro" id="IPR025963">
    <property type="entry name" value="FLgD_Tudor"/>
</dbReference>
<accession>A0A1J0E5G1</accession>
<keyword evidence="3 5" id="KW-1005">Bacterial flagellum biogenesis</keyword>
<feature type="domain" description="FlgD/Vpr Ig-like" evidence="7">
    <location>
        <begin position="171"/>
        <end position="239"/>
    </location>
</feature>